<keyword evidence="3" id="KW-1185">Reference proteome</keyword>
<dbReference type="AlphaFoldDB" id="A0A8J4XPN0"/>
<gene>
    <name evidence="2" type="ORF">GWK47_021142</name>
</gene>
<organism evidence="2 3">
    <name type="scientific">Chionoecetes opilio</name>
    <name type="common">Atlantic snow crab</name>
    <name type="synonym">Cancer opilio</name>
    <dbReference type="NCBI Taxonomy" id="41210"/>
    <lineage>
        <taxon>Eukaryota</taxon>
        <taxon>Metazoa</taxon>
        <taxon>Ecdysozoa</taxon>
        <taxon>Arthropoda</taxon>
        <taxon>Crustacea</taxon>
        <taxon>Multicrustacea</taxon>
        <taxon>Malacostraca</taxon>
        <taxon>Eumalacostraca</taxon>
        <taxon>Eucarida</taxon>
        <taxon>Decapoda</taxon>
        <taxon>Pleocyemata</taxon>
        <taxon>Brachyura</taxon>
        <taxon>Eubrachyura</taxon>
        <taxon>Majoidea</taxon>
        <taxon>Majidae</taxon>
        <taxon>Chionoecetes</taxon>
    </lineage>
</organism>
<sequence length="181" mass="20060">MGGLARILVVVVVVVALATRPSLQQFGAELDGLAQRCRDNVGEQAAVDFINAPYQLMTCTKYEAMYAEIQSSLRENNLKRGLQSVCKRKDELQTCTDQWYQTVKRCLIGEEKKVSAIFYGLIKPMMDFICEHVDDIVAMRMRQFSPERAKAVLSPARTIPACSSPFQPGLARLAKTASGPA</sequence>
<evidence type="ECO:0000256" key="1">
    <source>
        <dbReference type="SAM" id="SignalP"/>
    </source>
</evidence>
<dbReference type="OrthoDB" id="6512861at2759"/>
<dbReference type="Proteomes" id="UP000770661">
    <property type="component" value="Unassembled WGS sequence"/>
</dbReference>
<reference evidence="2" key="1">
    <citation type="submission" date="2020-07" db="EMBL/GenBank/DDBJ databases">
        <title>The High-quality genome of the commercially important snow crab, Chionoecetes opilio.</title>
        <authorList>
            <person name="Jeong J.-H."/>
            <person name="Ryu S."/>
        </authorList>
    </citation>
    <scope>NUCLEOTIDE SEQUENCE</scope>
    <source>
        <strain evidence="2">MADBK_172401_WGS</strain>
        <tissue evidence="2">Digestive gland</tissue>
    </source>
</reference>
<comment type="caution">
    <text evidence="2">The sequence shown here is derived from an EMBL/GenBank/DDBJ whole genome shotgun (WGS) entry which is preliminary data.</text>
</comment>
<dbReference type="PANTHER" id="PTHR20997:SF2">
    <property type="entry name" value="EG:BACR42I17.2 PROTEIN-RELATED"/>
    <property type="match status" value="1"/>
</dbReference>
<keyword evidence="1" id="KW-0732">Signal</keyword>
<dbReference type="InterPro" id="IPR009832">
    <property type="entry name" value="DUF1397"/>
</dbReference>
<evidence type="ECO:0000313" key="2">
    <source>
        <dbReference type="EMBL" id="KAG0711190.1"/>
    </source>
</evidence>
<dbReference type="PANTHER" id="PTHR20997">
    <property type="entry name" value="EG:BACR42I17.2 PROTEIN-RELATED"/>
    <property type="match status" value="1"/>
</dbReference>
<feature type="signal peptide" evidence="1">
    <location>
        <begin position="1"/>
        <end position="18"/>
    </location>
</feature>
<dbReference type="Pfam" id="PF07165">
    <property type="entry name" value="DUF1397"/>
    <property type="match status" value="1"/>
</dbReference>
<evidence type="ECO:0000313" key="3">
    <source>
        <dbReference type="Proteomes" id="UP000770661"/>
    </source>
</evidence>
<evidence type="ECO:0008006" key="4">
    <source>
        <dbReference type="Google" id="ProtNLM"/>
    </source>
</evidence>
<accession>A0A8J4XPN0</accession>
<dbReference type="EMBL" id="JACEEZ010023553">
    <property type="protein sequence ID" value="KAG0711190.1"/>
    <property type="molecule type" value="Genomic_DNA"/>
</dbReference>
<name>A0A8J4XPN0_CHIOP</name>
<protein>
    <recommendedName>
        <fullName evidence="4">Secreted protein</fullName>
    </recommendedName>
</protein>
<proteinExistence type="predicted"/>
<feature type="chain" id="PRO_5035206217" description="Secreted protein" evidence="1">
    <location>
        <begin position="19"/>
        <end position="181"/>
    </location>
</feature>